<evidence type="ECO:0000313" key="1">
    <source>
        <dbReference type="EMBL" id="KZM82284.1"/>
    </source>
</evidence>
<proteinExistence type="predicted"/>
<dbReference type="Gramene" id="KZM82284">
    <property type="protein sequence ID" value="KZM82284"/>
    <property type="gene ID" value="DCAR_029832"/>
</dbReference>
<comment type="caution">
    <text evidence="1">The sequence shown here is derived from an EMBL/GenBank/DDBJ whole genome shotgun (WGS) entry which is preliminary data.</text>
</comment>
<dbReference type="EMBL" id="LNRQ01000009">
    <property type="protein sequence ID" value="KZM82284.1"/>
    <property type="molecule type" value="Genomic_DNA"/>
</dbReference>
<protein>
    <submittedName>
        <fullName evidence="1">Uncharacterized protein</fullName>
    </submittedName>
</protein>
<reference evidence="1" key="1">
    <citation type="journal article" date="2016" name="Nat. Genet.">
        <title>A high-quality carrot genome assembly provides new insights into carotenoid accumulation and asterid genome evolution.</title>
        <authorList>
            <person name="Iorizzo M."/>
            <person name="Ellison S."/>
            <person name="Senalik D."/>
            <person name="Zeng P."/>
            <person name="Satapoomin P."/>
            <person name="Huang J."/>
            <person name="Bowman M."/>
            <person name="Iovene M."/>
            <person name="Sanseverino W."/>
            <person name="Cavagnaro P."/>
            <person name="Yildiz M."/>
            <person name="Macko-Podgorni A."/>
            <person name="Moranska E."/>
            <person name="Grzebelus E."/>
            <person name="Grzebelus D."/>
            <person name="Ashrafi H."/>
            <person name="Zheng Z."/>
            <person name="Cheng S."/>
            <person name="Spooner D."/>
            <person name="Van Deynze A."/>
            <person name="Simon P."/>
        </authorList>
    </citation>
    <scope>NUCLEOTIDE SEQUENCE [LARGE SCALE GENOMIC DNA]</scope>
    <source>
        <tissue evidence="1">Leaf</tissue>
    </source>
</reference>
<sequence length="210" mass="24373">MYFRVNKKHRDIVGNRKYPHRASRKGYIGLQEEEIRKRNLEPDEVPDRALMWKKARMPNGEGQQIDKDLAEINKKIKKKKAKVQGELQRVHALFNSVKPKEDVPPRFRVLYKFSKTTMKESGSSIPVPCDAQVFGMERTIYLFEENVTALLEFNMIGQAIISTYMAYLHSGFRDTPGRDLSSSFAFLHPATYKLNDEFNAYVVQRLKEGV</sequence>
<accession>A0A175YF43</accession>
<gene>
    <name evidence="1" type="ORF">DCAR_029832</name>
</gene>
<name>A0A175YF43_DAUCS</name>
<dbReference type="AlphaFoldDB" id="A0A175YF43"/>
<organism evidence="1">
    <name type="scientific">Daucus carota subsp. sativus</name>
    <name type="common">Carrot</name>
    <dbReference type="NCBI Taxonomy" id="79200"/>
    <lineage>
        <taxon>Eukaryota</taxon>
        <taxon>Viridiplantae</taxon>
        <taxon>Streptophyta</taxon>
        <taxon>Embryophyta</taxon>
        <taxon>Tracheophyta</taxon>
        <taxon>Spermatophyta</taxon>
        <taxon>Magnoliopsida</taxon>
        <taxon>eudicotyledons</taxon>
        <taxon>Gunneridae</taxon>
        <taxon>Pentapetalae</taxon>
        <taxon>asterids</taxon>
        <taxon>campanulids</taxon>
        <taxon>Apiales</taxon>
        <taxon>Apiaceae</taxon>
        <taxon>Apioideae</taxon>
        <taxon>Scandiceae</taxon>
        <taxon>Daucinae</taxon>
        <taxon>Daucus</taxon>
        <taxon>Daucus sect. Daucus</taxon>
    </lineage>
</organism>